<evidence type="ECO:0000256" key="1">
    <source>
        <dbReference type="SAM" id="MobiDB-lite"/>
    </source>
</evidence>
<keyword evidence="4" id="KW-1185">Reference proteome</keyword>
<dbReference type="EMBL" id="SOCP01000039">
    <property type="protein sequence ID" value="TDV34510.1"/>
    <property type="molecule type" value="Genomic_DNA"/>
</dbReference>
<reference evidence="3 4" key="1">
    <citation type="submission" date="2019-03" db="EMBL/GenBank/DDBJ databases">
        <title>Genomic Encyclopedia of Archaeal and Bacterial Type Strains, Phase II (KMG-II): from individual species to whole genera.</title>
        <authorList>
            <person name="Goeker M."/>
        </authorList>
    </citation>
    <scope>NUCLEOTIDE SEQUENCE [LARGE SCALE GENOMIC DNA]</scope>
    <source>
        <strain evidence="3 4">DSM 45499</strain>
    </source>
</reference>
<dbReference type="Proteomes" id="UP000294927">
    <property type="component" value="Unassembled WGS sequence"/>
</dbReference>
<feature type="transmembrane region" description="Helical" evidence="2">
    <location>
        <begin position="242"/>
        <end position="269"/>
    </location>
</feature>
<keyword evidence="2" id="KW-0812">Transmembrane</keyword>
<feature type="transmembrane region" description="Helical" evidence="2">
    <location>
        <begin position="416"/>
        <end position="440"/>
    </location>
</feature>
<dbReference type="AlphaFoldDB" id="A0A4R7UQF5"/>
<gene>
    <name evidence="3" type="ORF">CLV71_1393</name>
</gene>
<organism evidence="3 4">
    <name type="scientific">Actinophytocola oryzae</name>
    <dbReference type="NCBI Taxonomy" id="502181"/>
    <lineage>
        <taxon>Bacteria</taxon>
        <taxon>Bacillati</taxon>
        <taxon>Actinomycetota</taxon>
        <taxon>Actinomycetes</taxon>
        <taxon>Pseudonocardiales</taxon>
        <taxon>Pseudonocardiaceae</taxon>
    </lineage>
</organism>
<name>A0A4R7UQF5_9PSEU</name>
<comment type="caution">
    <text evidence="3">The sequence shown here is derived from an EMBL/GenBank/DDBJ whole genome shotgun (WGS) entry which is preliminary data.</text>
</comment>
<sequence>MSAPTAPPPVRVQQAPVPEEPPGRVAQLRELSRTTPGVLIGFIAALVLVSVLVGVFTSVSVQSRSSALDNLTASSGPLSDAAQDLYRSLSDADATANGAFLSGGVEPASVRARYEQDIAEAEHALAIAVAAREPRDLADPNSPLSVLSSQLSVYTGVVETARTNNLQGLPVGAAYQREASTLMREKLLPAAKDLYTTEAAAVEADQDSATAWPIVEVVLGLATLVLLFYAQRFVRRRSRRRINVGLAVATVAALVSLVWVVVATIGVMANVHASREDGSDQTTVLAQARINALAARGDETLTLVARGSGSEFEEHYKRTRSELATRQLPQAKELATDPEVQRQVQAAIDQENAWNRVHGDIRESDDGGDYPKAVELALGDGQAAAGRFDDVDKALAGAIRDTTATFDDEVSQASGALGGTVIGVILLALVTAAGAATGIWQRLKEYR</sequence>
<dbReference type="RefSeq" id="WP_133909508.1">
    <property type="nucleotide sequence ID" value="NZ_SOCP01000039.1"/>
</dbReference>
<keyword evidence="2" id="KW-1133">Transmembrane helix</keyword>
<dbReference type="OrthoDB" id="3218196at2"/>
<evidence type="ECO:0000313" key="3">
    <source>
        <dbReference type="EMBL" id="TDV34510.1"/>
    </source>
</evidence>
<feature type="transmembrane region" description="Helical" evidence="2">
    <location>
        <begin position="211"/>
        <end position="230"/>
    </location>
</feature>
<feature type="transmembrane region" description="Helical" evidence="2">
    <location>
        <begin position="37"/>
        <end position="56"/>
    </location>
</feature>
<evidence type="ECO:0000313" key="4">
    <source>
        <dbReference type="Proteomes" id="UP000294927"/>
    </source>
</evidence>
<protein>
    <recommendedName>
        <fullName evidence="5">Secreted protein</fullName>
    </recommendedName>
</protein>
<feature type="region of interest" description="Disordered" evidence="1">
    <location>
        <begin position="1"/>
        <end position="21"/>
    </location>
</feature>
<evidence type="ECO:0000256" key="2">
    <source>
        <dbReference type="SAM" id="Phobius"/>
    </source>
</evidence>
<feature type="compositionally biased region" description="Pro residues" evidence="1">
    <location>
        <begin position="1"/>
        <end position="10"/>
    </location>
</feature>
<accession>A0A4R7UQF5</accession>
<proteinExistence type="predicted"/>
<evidence type="ECO:0008006" key="5">
    <source>
        <dbReference type="Google" id="ProtNLM"/>
    </source>
</evidence>
<keyword evidence="2" id="KW-0472">Membrane</keyword>